<reference evidence="2 3" key="1">
    <citation type="submission" date="2015-09" db="EMBL/GenBank/DDBJ databases">
        <title>Draft genome of the parasitic nematode Teladorsagia circumcincta isolate WARC Sus (inbred).</title>
        <authorList>
            <person name="Mitreva M."/>
        </authorList>
    </citation>
    <scope>NUCLEOTIDE SEQUENCE [LARGE SCALE GENOMIC DNA]</scope>
    <source>
        <strain evidence="2 3">S</strain>
    </source>
</reference>
<protein>
    <submittedName>
        <fullName evidence="2">Uncharacterized protein</fullName>
    </submittedName>
</protein>
<dbReference type="EMBL" id="KZ347072">
    <property type="protein sequence ID" value="PIO68504.1"/>
    <property type="molecule type" value="Genomic_DNA"/>
</dbReference>
<evidence type="ECO:0000256" key="1">
    <source>
        <dbReference type="SAM" id="MobiDB-lite"/>
    </source>
</evidence>
<feature type="region of interest" description="Disordered" evidence="1">
    <location>
        <begin position="50"/>
        <end position="73"/>
    </location>
</feature>
<feature type="compositionally biased region" description="Polar residues" evidence="1">
    <location>
        <begin position="100"/>
        <end position="115"/>
    </location>
</feature>
<feature type="region of interest" description="Disordered" evidence="1">
    <location>
        <begin position="91"/>
        <end position="124"/>
    </location>
</feature>
<proteinExistence type="predicted"/>
<name>A0A2G9UE26_TELCI</name>
<dbReference type="OrthoDB" id="5864201at2759"/>
<evidence type="ECO:0000313" key="2">
    <source>
        <dbReference type="EMBL" id="PIO68504.1"/>
    </source>
</evidence>
<feature type="region of interest" description="Disordered" evidence="1">
    <location>
        <begin position="408"/>
        <end position="435"/>
    </location>
</feature>
<accession>A0A2G9UE26</accession>
<dbReference type="AlphaFoldDB" id="A0A2G9UE26"/>
<sequence>MWSALQLDYALKLIHNCLWRPNVACMTASLPWRGSASAIVVCIPRPTLPKRSINQKKDQKSGRSAETTPRSPLMTVARTVKSKFSKLTRMGRHEQDVSMKGSQSFSGEPRTTVTQTHEKTSGAPGKVTISEEHEVVHVYDEGDKIAASIPQSPDHPSVPDTVVEEKVQSPETEVARTVLHSCLKTPQCARKHHTFALGEKIPDTSSELRAVEPIEARARSEEKESPKVREVSPATRFLISIKTPEALRKHKAFFIGQGDPLTKATEDENSQPRRKKQVKIVKQRSMPERSSVSPERYILTVKTPEALRRHHTFTIRERPKSPDVPYIEEGEITEPIATVGPTAEKSKTDKEREAKRVSEGKALPNKITMALRTPFTMRKCKTFAVEGKTKEGGVPSSKSADAIAHSKVEATEEPKAGATPHTKRKMKTTEDDVENEHTEKFILTTATTPKSMRKVQTFMIEDKPRAEEPARSQTIGNIEAIATLEKQEELNENVPLKTSDMYVLTTMTPLTQRKEPVDSHLERLARERATADSHLERLARERARGASRSPEKVSLFIMKGRSTPRVSQQGSEEEISPRFAIVPPQRNELELDAIRRERSQSDRAEFIERKNSDTSDEMTSPEEEIPMDTHLTPTEELRDDTLIIRPIRRPPEVTSPIAEEPEMSINGTPIVETKLSPVKLQRGKASSASCFSTSKPTQGDIQDDHFVEVYVTVEKARKL</sequence>
<organism evidence="2 3">
    <name type="scientific">Teladorsagia circumcincta</name>
    <name type="common">Brown stomach worm</name>
    <name type="synonym">Ostertagia circumcincta</name>
    <dbReference type="NCBI Taxonomy" id="45464"/>
    <lineage>
        <taxon>Eukaryota</taxon>
        <taxon>Metazoa</taxon>
        <taxon>Ecdysozoa</taxon>
        <taxon>Nematoda</taxon>
        <taxon>Chromadorea</taxon>
        <taxon>Rhabditida</taxon>
        <taxon>Rhabditina</taxon>
        <taxon>Rhabditomorpha</taxon>
        <taxon>Strongyloidea</taxon>
        <taxon>Trichostrongylidae</taxon>
        <taxon>Teladorsagia</taxon>
    </lineage>
</organism>
<feature type="compositionally biased region" description="Basic residues" evidence="1">
    <location>
        <begin position="272"/>
        <end position="282"/>
    </location>
</feature>
<feature type="region of interest" description="Disordered" evidence="1">
    <location>
        <begin position="260"/>
        <end position="293"/>
    </location>
</feature>
<gene>
    <name evidence="2" type="ORF">TELCIR_09706</name>
</gene>
<evidence type="ECO:0000313" key="3">
    <source>
        <dbReference type="Proteomes" id="UP000230423"/>
    </source>
</evidence>
<dbReference type="Proteomes" id="UP000230423">
    <property type="component" value="Unassembled WGS sequence"/>
</dbReference>
<keyword evidence="3" id="KW-1185">Reference proteome</keyword>